<comment type="caution">
    <text evidence="1">The sequence shown here is derived from an EMBL/GenBank/DDBJ whole genome shotgun (WGS) entry which is preliminary data.</text>
</comment>
<evidence type="ECO:0000313" key="1">
    <source>
        <dbReference type="EMBL" id="KGG07586.1"/>
    </source>
</evidence>
<organism evidence="1 2">
    <name type="scientific">Prochlorococcus marinus str. MIT 9401</name>
    <dbReference type="NCBI Taxonomy" id="167551"/>
    <lineage>
        <taxon>Bacteria</taxon>
        <taxon>Bacillati</taxon>
        <taxon>Cyanobacteriota</taxon>
        <taxon>Cyanophyceae</taxon>
        <taxon>Synechococcales</taxon>
        <taxon>Prochlorococcaceae</taxon>
        <taxon>Prochlorococcus</taxon>
    </lineage>
</organism>
<proteinExistence type="predicted"/>
<evidence type="ECO:0000313" key="2">
    <source>
        <dbReference type="Proteomes" id="UP000030481"/>
    </source>
</evidence>
<protein>
    <submittedName>
        <fullName evidence="1">Phosphatidylinositol-specific-like</fullName>
    </submittedName>
</protein>
<sequence>MGPKYSFGCSTSKPNGCLLNPEGSRMIFFEECGNTPKPNPKIHTHLFYVNHLGEPGGYKSSEKLNIYAAWEKWHELHQKGWTEVYFHYG</sequence>
<dbReference type="AlphaFoldDB" id="A0A0A2B178"/>
<dbReference type="Pfam" id="PF07864">
    <property type="entry name" value="DUF1651"/>
    <property type="match status" value="1"/>
</dbReference>
<name>A0A0A2B178_PROMR</name>
<dbReference type="EMBL" id="JNAR01000015">
    <property type="protein sequence ID" value="KGG07586.1"/>
    <property type="molecule type" value="Genomic_DNA"/>
</dbReference>
<gene>
    <name evidence="1" type="ORF">EV01_1201</name>
</gene>
<dbReference type="RefSeq" id="WP_032518399.1">
    <property type="nucleotide sequence ID" value="NZ_JNAR01000015.1"/>
</dbReference>
<reference evidence="2" key="1">
    <citation type="journal article" date="2014" name="Sci. Data">
        <title>Genomes of diverse isolates of the marine cyanobacterium Prochlorococcus.</title>
        <authorList>
            <person name="Biller S."/>
            <person name="Berube P."/>
            <person name="Thompson J."/>
            <person name="Kelly L."/>
            <person name="Roggensack S."/>
            <person name="Awad L."/>
            <person name="Roache-Johnson K."/>
            <person name="Ding H."/>
            <person name="Giovannoni S.J."/>
            <person name="Moore L.R."/>
            <person name="Chisholm S.W."/>
        </authorList>
    </citation>
    <scope>NUCLEOTIDE SEQUENCE [LARGE SCALE GENOMIC DNA]</scope>
</reference>
<dbReference type="Proteomes" id="UP000030481">
    <property type="component" value="Unassembled WGS sequence"/>
</dbReference>
<dbReference type="InterPro" id="IPR012447">
    <property type="entry name" value="DUF1651"/>
</dbReference>
<accession>A0A0A2B178</accession>